<feature type="signal peptide" evidence="1">
    <location>
        <begin position="1"/>
        <end position="18"/>
    </location>
</feature>
<evidence type="ECO:0000256" key="1">
    <source>
        <dbReference type="SAM" id="SignalP"/>
    </source>
</evidence>
<keyword evidence="1" id="KW-0732">Signal</keyword>
<gene>
    <name evidence="2" type="ORF">LGH70_11645</name>
</gene>
<keyword evidence="3" id="KW-1185">Reference proteome</keyword>
<comment type="caution">
    <text evidence="2">The sequence shown here is derived from an EMBL/GenBank/DDBJ whole genome shotgun (WGS) entry which is preliminary data.</text>
</comment>
<dbReference type="Proteomes" id="UP001165297">
    <property type="component" value="Unassembled WGS sequence"/>
</dbReference>
<dbReference type="EMBL" id="JAJADQ010000005">
    <property type="protein sequence ID" value="MCB2378242.1"/>
    <property type="molecule type" value="Genomic_DNA"/>
</dbReference>
<organism evidence="2 3">
    <name type="scientific">Hymenobacter nitidus</name>
    <dbReference type="NCBI Taxonomy" id="2880929"/>
    <lineage>
        <taxon>Bacteria</taxon>
        <taxon>Pseudomonadati</taxon>
        <taxon>Bacteroidota</taxon>
        <taxon>Cytophagia</taxon>
        <taxon>Cytophagales</taxon>
        <taxon>Hymenobacteraceae</taxon>
        <taxon>Hymenobacter</taxon>
    </lineage>
</organism>
<name>A0ABS8ACX8_9BACT</name>
<sequence length="274" mass="31148">MRTALFLLFLFLHLPARASQIVVGIRSKNFLAWDVWEQQTPRLTHRLLLYNQSTQEVELEIRLLRFRAVNTQFETVSTGKVLLRVKLRPGQLQQLKYPKQGSPHDFMEFFENGQPVGLQELNSRQPGPEVLHPGFRFYTATSANSGQLGYWLALESLYQQPGPARLALTIPKGYDEEYQLLKVTAGMDTLSPRSANLDSLRATDASIVRLDNQNRRAVVPRPALLAAPSAPALFTLEIQYMSSSYYYDDQKIKHPRLEAGGGARHFIPVFPRPQ</sequence>
<evidence type="ECO:0000313" key="2">
    <source>
        <dbReference type="EMBL" id="MCB2378242.1"/>
    </source>
</evidence>
<reference evidence="2" key="1">
    <citation type="submission" date="2021-10" db="EMBL/GenBank/DDBJ databases">
        <authorList>
            <person name="Dean J.D."/>
            <person name="Kim M.K."/>
            <person name="Newey C.N."/>
            <person name="Stoker T.S."/>
            <person name="Thompson D.W."/>
            <person name="Grose J.H."/>
        </authorList>
    </citation>
    <scope>NUCLEOTIDE SEQUENCE</scope>
    <source>
        <strain evidence="2">BT635</strain>
    </source>
</reference>
<proteinExistence type="predicted"/>
<protein>
    <submittedName>
        <fullName evidence="2">Uncharacterized protein</fullName>
    </submittedName>
</protein>
<accession>A0ABS8ACX8</accession>
<evidence type="ECO:0000313" key="3">
    <source>
        <dbReference type="Proteomes" id="UP001165297"/>
    </source>
</evidence>
<feature type="chain" id="PRO_5045561046" evidence="1">
    <location>
        <begin position="19"/>
        <end position="274"/>
    </location>
</feature>
<dbReference type="RefSeq" id="WP_226185733.1">
    <property type="nucleotide sequence ID" value="NZ_JAJADQ010000005.1"/>
</dbReference>